<keyword evidence="2" id="KW-1185">Reference proteome</keyword>
<reference evidence="2" key="1">
    <citation type="journal article" date="2019" name="Int. J. Syst. Evol. Microbiol.">
        <title>The Global Catalogue of Microorganisms (GCM) 10K type strain sequencing project: providing services to taxonomists for standard genome sequencing and annotation.</title>
        <authorList>
            <consortium name="The Broad Institute Genomics Platform"/>
            <consortium name="The Broad Institute Genome Sequencing Center for Infectious Disease"/>
            <person name="Wu L."/>
            <person name="Ma J."/>
        </authorList>
    </citation>
    <scope>NUCLEOTIDE SEQUENCE [LARGE SCALE GENOMIC DNA]</scope>
    <source>
        <strain evidence="2">JCM 15896</strain>
    </source>
</reference>
<dbReference type="Proteomes" id="UP001500359">
    <property type="component" value="Unassembled WGS sequence"/>
</dbReference>
<dbReference type="RefSeq" id="WP_343856574.1">
    <property type="nucleotide sequence ID" value="NZ_BAAAFD010000002.1"/>
</dbReference>
<evidence type="ECO:0000313" key="1">
    <source>
        <dbReference type="EMBL" id="GAA0853698.1"/>
    </source>
</evidence>
<evidence type="ECO:0000313" key="2">
    <source>
        <dbReference type="Proteomes" id="UP001500359"/>
    </source>
</evidence>
<name>A0ABP3WPZ2_9ALTE</name>
<protein>
    <recommendedName>
        <fullName evidence="3">DUF1828 domain-containing protein</fullName>
    </recommendedName>
</protein>
<evidence type="ECO:0008006" key="3">
    <source>
        <dbReference type="Google" id="ProtNLM"/>
    </source>
</evidence>
<gene>
    <name evidence="1" type="ORF">GCM10009114_07040</name>
</gene>
<accession>A0ABP3WPZ2</accession>
<proteinExistence type="predicted"/>
<comment type="caution">
    <text evidence="1">The sequence shown here is derived from an EMBL/GenBank/DDBJ whole genome shotgun (WGS) entry which is preliminary data.</text>
</comment>
<dbReference type="EMBL" id="BAAAFD010000002">
    <property type="protein sequence ID" value="GAA0853698.1"/>
    <property type="molecule type" value="Genomic_DNA"/>
</dbReference>
<sequence>MESHLAISSIWEDECLFEIRINGSNSVFAGRADCYTNRNEIEELGKVLEVFPKSVSDSFEFTTRSKADISYFSVSGFCTDNSGHTLLAITIAHIESFTNVRNENYKVNFDLKVEPQAINSFGKQLQRIAKEPLGKTEAVLKNAI</sequence>
<organism evidence="1 2">
    <name type="scientific">Aliiglaciecola litoralis</name>
    <dbReference type="NCBI Taxonomy" id="582857"/>
    <lineage>
        <taxon>Bacteria</taxon>
        <taxon>Pseudomonadati</taxon>
        <taxon>Pseudomonadota</taxon>
        <taxon>Gammaproteobacteria</taxon>
        <taxon>Alteromonadales</taxon>
        <taxon>Alteromonadaceae</taxon>
        <taxon>Aliiglaciecola</taxon>
    </lineage>
</organism>